<evidence type="ECO:0000313" key="2">
    <source>
        <dbReference type="Proteomes" id="UP000242175"/>
    </source>
</evidence>
<dbReference type="Proteomes" id="UP000242175">
    <property type="component" value="Chromosome large"/>
</dbReference>
<evidence type="ECO:0008006" key="3">
    <source>
        <dbReference type="Google" id="ProtNLM"/>
    </source>
</evidence>
<organism evidence="1 2">
    <name type="scientific">Paraphotobacterium marinum</name>
    <dbReference type="NCBI Taxonomy" id="1755811"/>
    <lineage>
        <taxon>Bacteria</taxon>
        <taxon>Pseudomonadati</taxon>
        <taxon>Pseudomonadota</taxon>
        <taxon>Gammaproteobacteria</taxon>
        <taxon>Vibrionales</taxon>
        <taxon>Vibrionaceae</taxon>
        <taxon>Paraphotobacterium</taxon>
    </lineage>
</organism>
<reference evidence="1 2" key="1">
    <citation type="journal article" date="2016" name="Int. J. Syst. Evol. Microbiol.">
        <title>Paraphotobacterium marinum gen. nov., sp. nov., a member of the family Vibrionaceae, isolated from surface seawater.</title>
        <authorList>
            <person name="Huang Z."/>
            <person name="Dong C."/>
            <person name="Shao Z."/>
        </authorList>
    </citation>
    <scope>NUCLEOTIDE SEQUENCE [LARGE SCALE GENOMIC DNA]</scope>
    <source>
        <strain evidence="1 2">NSCS20N07D</strain>
    </source>
</reference>
<evidence type="ECO:0000313" key="1">
    <source>
        <dbReference type="EMBL" id="ASK78817.1"/>
    </source>
</evidence>
<gene>
    <name evidence="1" type="ORF">CF386_07330</name>
</gene>
<name>A0A220VEM5_9GAMM</name>
<dbReference type="AlphaFoldDB" id="A0A220VEM5"/>
<protein>
    <recommendedName>
        <fullName evidence="3">LysR substrate-binding domain-containing protein</fullName>
    </recommendedName>
</protein>
<accession>A0A220VEM5</accession>
<dbReference type="OrthoDB" id="3252676at2"/>
<keyword evidence="2" id="KW-1185">Reference proteome</keyword>
<proteinExistence type="predicted"/>
<dbReference type="KEGG" id="pmai:CF386_07330"/>
<dbReference type="SUPFAM" id="SSF53850">
    <property type="entry name" value="Periplasmic binding protein-like II"/>
    <property type="match status" value="1"/>
</dbReference>
<dbReference type="EMBL" id="CP022355">
    <property type="protein sequence ID" value="ASK78817.1"/>
    <property type="molecule type" value="Genomic_DNA"/>
</dbReference>
<dbReference type="Gene3D" id="3.40.190.290">
    <property type="match status" value="1"/>
</dbReference>
<sequence>MRFLINDCLLNQFNIEIIADNEDLTLNYLRDGLVSSSFSSKLMNVNNCERIFLGNLKYFLVASPRFMEKFKIKNIKDLSDCFSIKFDKNDRLTDLYFENYHNIATHENYHTIPSIEGFKQAVLSSNCFALIPEIQIKEELKDGSLIKIEPQITMDIPIYFYFWKYLDSVEKRYYENLIEKIKNILC</sequence>
<dbReference type="RefSeq" id="WP_089073725.1">
    <property type="nucleotide sequence ID" value="NZ_CP022355.1"/>
</dbReference>